<feature type="compositionally biased region" description="Basic and acidic residues" evidence="5">
    <location>
        <begin position="251"/>
        <end position="274"/>
    </location>
</feature>
<proteinExistence type="inferred from homology"/>
<protein>
    <recommendedName>
        <fullName evidence="4">Ribosome production factor 2 homolog</fullName>
    </recommendedName>
    <alternativeName>
        <fullName evidence="4">Ribosome biogenesis protein RPF2 homolog</fullName>
    </alternativeName>
</protein>
<reference evidence="7" key="1">
    <citation type="submission" date="2013-04" db="EMBL/GenBank/DDBJ databases">
        <title>The Genome Sequence of Fonticula alba ATCC 38817.</title>
        <authorList>
            <consortium name="The Broad Institute Genomics Platform"/>
            <person name="Russ C."/>
            <person name="Cuomo C."/>
            <person name="Burger G."/>
            <person name="Gray M.W."/>
            <person name="Holland P.W.H."/>
            <person name="King N."/>
            <person name="Lang F.B.F."/>
            <person name="Roger A.J."/>
            <person name="Ruiz-Trillo I."/>
            <person name="Brown M."/>
            <person name="Walker B."/>
            <person name="Young S."/>
            <person name="Zeng Q."/>
            <person name="Gargeya S."/>
            <person name="Fitzgerald M."/>
            <person name="Haas B."/>
            <person name="Abouelleil A."/>
            <person name="Allen A.W."/>
            <person name="Alvarado L."/>
            <person name="Arachchi H.M."/>
            <person name="Berlin A.M."/>
            <person name="Chapman S.B."/>
            <person name="Gainer-Dewar J."/>
            <person name="Goldberg J."/>
            <person name="Griggs A."/>
            <person name="Gujja S."/>
            <person name="Hansen M."/>
            <person name="Howarth C."/>
            <person name="Imamovic A."/>
            <person name="Ireland A."/>
            <person name="Larimer J."/>
            <person name="McCowan C."/>
            <person name="Murphy C."/>
            <person name="Pearson M."/>
            <person name="Poon T.W."/>
            <person name="Priest M."/>
            <person name="Roberts A."/>
            <person name="Saif S."/>
            <person name="Shea T."/>
            <person name="Sisk P."/>
            <person name="Sykes S."/>
            <person name="Wortman J."/>
            <person name="Nusbaum C."/>
            <person name="Birren B."/>
        </authorList>
    </citation>
    <scope>NUCLEOTIDE SEQUENCE [LARGE SCALE GENOMIC DNA]</scope>
    <source>
        <strain evidence="7">ATCC 38817</strain>
    </source>
</reference>
<keyword evidence="8" id="KW-1185">Reference proteome</keyword>
<dbReference type="InterPro" id="IPR007109">
    <property type="entry name" value="Brix"/>
</dbReference>
<dbReference type="eggNOG" id="KOG3031">
    <property type="taxonomic scope" value="Eukaryota"/>
</dbReference>
<gene>
    <name evidence="7" type="ORF">H696_00394</name>
</gene>
<dbReference type="Pfam" id="PF04427">
    <property type="entry name" value="Brix"/>
    <property type="match status" value="1"/>
</dbReference>
<dbReference type="PROSITE" id="PS50833">
    <property type="entry name" value="BRIX"/>
    <property type="match status" value="1"/>
</dbReference>
<accession>A0A058ZFT5</accession>
<dbReference type="SMART" id="SM00879">
    <property type="entry name" value="Brix"/>
    <property type="match status" value="1"/>
</dbReference>
<comment type="similarity">
    <text evidence="2 4">Belongs to the RPF2 family.</text>
</comment>
<dbReference type="GeneID" id="20525119"/>
<dbReference type="GO" id="GO:0019843">
    <property type="term" value="F:rRNA binding"/>
    <property type="evidence" value="ECO:0007669"/>
    <property type="project" value="UniProtKB-UniRule"/>
</dbReference>
<dbReference type="InterPro" id="IPR039770">
    <property type="entry name" value="Rpf2"/>
</dbReference>
<dbReference type="STRING" id="691883.A0A058ZFT5"/>
<name>A0A058ZFT5_FONAL</name>
<dbReference type="GO" id="GO:0000027">
    <property type="term" value="P:ribosomal large subunit assembly"/>
    <property type="evidence" value="ECO:0007669"/>
    <property type="project" value="InterPro"/>
</dbReference>
<dbReference type="GO" id="GO:0000463">
    <property type="term" value="P:maturation of LSU-rRNA from tricistronic rRNA transcript (SSU-rRNA, 5.8S rRNA, LSU-rRNA)"/>
    <property type="evidence" value="ECO:0007669"/>
    <property type="project" value="TreeGrafter"/>
</dbReference>
<evidence type="ECO:0000256" key="4">
    <source>
        <dbReference type="RuleBase" id="RU367086"/>
    </source>
</evidence>
<evidence type="ECO:0000313" key="7">
    <source>
        <dbReference type="EMBL" id="KCV72816.1"/>
    </source>
</evidence>
<dbReference type="Proteomes" id="UP000030693">
    <property type="component" value="Unassembled WGS sequence"/>
</dbReference>
<dbReference type="PANTHER" id="PTHR12728:SF0">
    <property type="entry name" value="RIBOSOME PRODUCTION FACTOR 2 HOMOLOG"/>
    <property type="match status" value="1"/>
</dbReference>
<feature type="domain" description="Brix" evidence="6">
    <location>
        <begin position="39"/>
        <end position="237"/>
    </location>
</feature>
<evidence type="ECO:0000313" key="8">
    <source>
        <dbReference type="Proteomes" id="UP000030693"/>
    </source>
</evidence>
<evidence type="ECO:0000256" key="2">
    <source>
        <dbReference type="ARBA" id="ARBA00010782"/>
    </source>
</evidence>
<evidence type="ECO:0000256" key="3">
    <source>
        <dbReference type="ARBA" id="ARBA00023242"/>
    </source>
</evidence>
<keyword evidence="3 4" id="KW-0539">Nucleus</keyword>
<evidence type="ECO:0000256" key="1">
    <source>
        <dbReference type="ARBA" id="ARBA00004604"/>
    </source>
</evidence>
<dbReference type="OMA" id="VGLKPMF"/>
<dbReference type="EMBL" id="KB932201">
    <property type="protein sequence ID" value="KCV72816.1"/>
    <property type="molecule type" value="Genomic_DNA"/>
</dbReference>
<organism evidence="7">
    <name type="scientific">Fonticula alba</name>
    <name type="common">Slime mold</name>
    <dbReference type="NCBI Taxonomy" id="691883"/>
    <lineage>
        <taxon>Eukaryota</taxon>
        <taxon>Rotosphaerida</taxon>
        <taxon>Fonticulaceae</taxon>
        <taxon>Fonticula</taxon>
    </lineage>
</organism>
<comment type="subcellular location">
    <subcellularLocation>
        <location evidence="1 4">Nucleus</location>
        <location evidence="1 4">Nucleolus</location>
    </subcellularLocation>
</comment>
<evidence type="ECO:0000259" key="6">
    <source>
        <dbReference type="PROSITE" id="PS50833"/>
    </source>
</evidence>
<dbReference type="PANTHER" id="PTHR12728">
    <property type="entry name" value="BRIX DOMAIN CONTAINING PROTEIN"/>
    <property type="match status" value="1"/>
</dbReference>
<sequence>MTSKTRGKGVRLTGGKKAKTAKGKRVLDAKAPLIVENPKSAIFLRGIQTNEVSLGALRDLYSLKKPNAVLFSRKNQISPFEDASSLEFFSDKNDTSLFCLASSNKKRPSNLVFGRFFNHRLMDMIEVGITNFKSIQEFKSSTIGVGGKHMFLFNGQVFDVNPQMRLFKEIILDFFRGEAIDQVDLRALTTSSRNKIFFRVYTAQLKKSGQRLPRVELEEMGPSMDLVLRRHKEASAEVRKAALKVNRTLQPKKEKNVTKDDIGSYGRIHMERQDLSQLQTRKMKALKKRPLADTEPETGANDAEGGDAFADEGQSDGLSKGERRKRRKALLEGIDD</sequence>
<dbReference type="AlphaFoldDB" id="A0A058ZFT5"/>
<dbReference type="OrthoDB" id="407658at2759"/>
<evidence type="ECO:0000256" key="5">
    <source>
        <dbReference type="SAM" id="MobiDB-lite"/>
    </source>
</evidence>
<dbReference type="GO" id="GO:0005730">
    <property type="term" value="C:nucleolus"/>
    <property type="evidence" value="ECO:0007669"/>
    <property type="project" value="UniProtKB-SubCell"/>
</dbReference>
<dbReference type="RefSeq" id="XP_009492517.1">
    <property type="nucleotide sequence ID" value="XM_009494242.1"/>
</dbReference>
<feature type="region of interest" description="Disordered" evidence="5">
    <location>
        <begin position="251"/>
        <end position="336"/>
    </location>
</feature>